<gene>
    <name evidence="2" type="ORF">CWM85_00865</name>
</gene>
<sequence>MSSLISDVKESELIKYTLVIIVSCLITVIVSFVLWSAWLKPPVIVSFDIKSTTNKFLLQSAKLTLNDEQRKELVQRFNRALTDTLADYAAANNVVVIVQPAAVSGIQDVTPQIRTELSKAMSRNQ</sequence>
<keyword evidence="1" id="KW-0812">Transmembrane</keyword>
<dbReference type="InterPro" id="IPR014115">
    <property type="entry name" value="TrbI_Ftype"/>
</dbReference>
<evidence type="ECO:0008006" key="4">
    <source>
        <dbReference type="Google" id="ProtNLM"/>
    </source>
</evidence>
<keyword evidence="1" id="KW-1133">Transmembrane helix</keyword>
<reference evidence="2 3" key="2">
    <citation type="submission" date="2018-01" db="EMBL/GenBank/DDBJ databases">
        <title>Genomic study of Klebsiella pneumoniae.</title>
        <authorList>
            <person name="Yang Y."/>
            <person name="Bicalho R."/>
        </authorList>
    </citation>
    <scope>NUCLEOTIDE SEQUENCE [LARGE SCALE GENOMIC DNA]</scope>
    <source>
        <strain evidence="2 3">A2</strain>
    </source>
</reference>
<dbReference type="Proteomes" id="UP000234661">
    <property type="component" value="Unassembled WGS sequence"/>
</dbReference>
<dbReference type="AlphaFoldDB" id="A0A2J5A203"/>
<name>A0A2J5A203_9ENTR</name>
<proteinExistence type="predicted"/>
<comment type="caution">
    <text evidence="2">The sequence shown here is derived from an EMBL/GenBank/DDBJ whole genome shotgun (WGS) entry which is preliminary data.</text>
</comment>
<feature type="transmembrane region" description="Helical" evidence="1">
    <location>
        <begin position="16"/>
        <end position="38"/>
    </location>
</feature>
<evidence type="ECO:0000313" key="3">
    <source>
        <dbReference type="Proteomes" id="UP000234661"/>
    </source>
</evidence>
<keyword evidence="1" id="KW-0472">Membrane</keyword>
<dbReference type="RefSeq" id="WP_020804824.1">
    <property type="nucleotide sequence ID" value="NZ_CAKLPI010000005.1"/>
</dbReference>
<evidence type="ECO:0000256" key="1">
    <source>
        <dbReference type="SAM" id="Phobius"/>
    </source>
</evidence>
<protein>
    <recommendedName>
        <fullName evidence="4">Type-F conjugative transfer system protein TrbI</fullName>
    </recommendedName>
</protein>
<accession>A0A2J5A203</accession>
<dbReference type="EMBL" id="PIET01000004">
    <property type="protein sequence ID" value="PLM69283.1"/>
    <property type="molecule type" value="Genomic_DNA"/>
</dbReference>
<dbReference type="Pfam" id="PF09677">
    <property type="entry name" value="TrbI_Ftype"/>
    <property type="match status" value="1"/>
</dbReference>
<organism evidence="2 3">
    <name type="scientific">Klebsiella michiganensis</name>
    <dbReference type="NCBI Taxonomy" id="1134687"/>
    <lineage>
        <taxon>Bacteria</taxon>
        <taxon>Pseudomonadati</taxon>
        <taxon>Pseudomonadota</taxon>
        <taxon>Gammaproteobacteria</taxon>
        <taxon>Enterobacterales</taxon>
        <taxon>Enterobacteriaceae</taxon>
        <taxon>Klebsiella/Raoultella group</taxon>
        <taxon>Klebsiella</taxon>
    </lineage>
</organism>
<evidence type="ECO:0000313" key="2">
    <source>
        <dbReference type="EMBL" id="PLM69283.1"/>
    </source>
</evidence>
<reference evidence="2 3" key="1">
    <citation type="submission" date="2017-11" db="EMBL/GenBank/DDBJ databases">
        <authorList>
            <person name="Han C.G."/>
        </authorList>
    </citation>
    <scope>NUCLEOTIDE SEQUENCE [LARGE SCALE GENOMIC DNA]</scope>
    <source>
        <strain evidence="2 3">A2</strain>
    </source>
</reference>